<dbReference type="RefSeq" id="WP_253362099.1">
    <property type="nucleotide sequence ID" value="NZ_JAIULA010000030.1"/>
</dbReference>
<evidence type="ECO:0000256" key="2">
    <source>
        <dbReference type="ARBA" id="ARBA00022475"/>
    </source>
</evidence>
<dbReference type="NCBIfam" id="TIGR00765">
    <property type="entry name" value="yihY_not_rbn"/>
    <property type="match status" value="1"/>
</dbReference>
<comment type="subcellular location">
    <subcellularLocation>
        <location evidence="1">Cell membrane</location>
        <topology evidence="1">Multi-pass membrane protein</topology>
    </subcellularLocation>
</comment>
<dbReference type="PANTHER" id="PTHR30213">
    <property type="entry name" value="INNER MEMBRANE PROTEIN YHJD"/>
    <property type="match status" value="1"/>
</dbReference>
<evidence type="ECO:0000256" key="3">
    <source>
        <dbReference type="ARBA" id="ARBA00022692"/>
    </source>
</evidence>
<evidence type="ECO:0000313" key="7">
    <source>
        <dbReference type="EMBL" id="MCP0887940.1"/>
    </source>
</evidence>
<dbReference type="InterPro" id="IPR017039">
    <property type="entry name" value="Virul_fac_BrkB"/>
</dbReference>
<evidence type="ECO:0000313" key="8">
    <source>
        <dbReference type="Proteomes" id="UP001139006"/>
    </source>
</evidence>
<keyword evidence="5 6" id="KW-0472">Membrane</keyword>
<sequence length="306" mass="33974">MSNWVKKVNQWLQKFTKIFIESFINSDINNAAIVMAYYTLLAIFPTVILIGNLLPLLNIKSTTIMSYLETAVPATIYNTLQPLVKNFLDNGSGGLASVSALVAIWAVSRGINALKLAINKAYGVGDTQSAIVTRVVSILLIFVFGIALVIIFLFFSFGQIVLENLGPIFNLPLSWLTTFKSLKWPTTIFGIFGILCLVYRFLPNAKVHGLFILPGALIGTTGWVLITQGFSIYVHYFARGVLSYGTLGTFIFLLFWLNYSGWVILLGAVFNATLERLKYGQISAKKPTIKKIWDNVLPQNDKKKDG</sequence>
<dbReference type="GO" id="GO:0005886">
    <property type="term" value="C:plasma membrane"/>
    <property type="evidence" value="ECO:0007669"/>
    <property type="project" value="UniProtKB-SubCell"/>
</dbReference>
<evidence type="ECO:0000256" key="6">
    <source>
        <dbReference type="SAM" id="Phobius"/>
    </source>
</evidence>
<proteinExistence type="predicted"/>
<dbReference type="PIRSF" id="PIRSF035875">
    <property type="entry name" value="RNase_BN"/>
    <property type="match status" value="1"/>
</dbReference>
<accession>A0A9X2JN16</accession>
<dbReference type="EMBL" id="JAIULA010000030">
    <property type="protein sequence ID" value="MCP0887940.1"/>
    <property type="molecule type" value="Genomic_DNA"/>
</dbReference>
<name>A0A9X2JN16_9LACO</name>
<dbReference type="PANTHER" id="PTHR30213:SF0">
    <property type="entry name" value="UPF0761 MEMBRANE PROTEIN YIHY"/>
    <property type="match status" value="1"/>
</dbReference>
<keyword evidence="3 6" id="KW-0812">Transmembrane</keyword>
<comment type="caution">
    <text evidence="7">The sequence shown here is derived from an EMBL/GenBank/DDBJ whole genome shotgun (WGS) entry which is preliminary data.</text>
</comment>
<feature type="transmembrane region" description="Helical" evidence="6">
    <location>
        <begin position="209"/>
        <end position="238"/>
    </location>
</feature>
<evidence type="ECO:0000256" key="4">
    <source>
        <dbReference type="ARBA" id="ARBA00022989"/>
    </source>
</evidence>
<dbReference type="Pfam" id="PF03631">
    <property type="entry name" value="Virul_fac_BrkB"/>
    <property type="match status" value="1"/>
</dbReference>
<keyword evidence="8" id="KW-1185">Reference proteome</keyword>
<feature type="transmembrane region" description="Helical" evidence="6">
    <location>
        <begin position="182"/>
        <end position="202"/>
    </location>
</feature>
<feature type="transmembrane region" description="Helical" evidence="6">
    <location>
        <begin position="250"/>
        <end position="274"/>
    </location>
</feature>
<dbReference type="Proteomes" id="UP001139006">
    <property type="component" value="Unassembled WGS sequence"/>
</dbReference>
<feature type="transmembrane region" description="Helical" evidence="6">
    <location>
        <begin position="138"/>
        <end position="162"/>
    </location>
</feature>
<feature type="transmembrane region" description="Helical" evidence="6">
    <location>
        <begin position="35"/>
        <end position="57"/>
    </location>
</feature>
<keyword evidence="2" id="KW-1003">Cell membrane</keyword>
<evidence type="ECO:0000256" key="5">
    <source>
        <dbReference type="ARBA" id="ARBA00023136"/>
    </source>
</evidence>
<protein>
    <submittedName>
        <fullName evidence="7">YihY/virulence factor BrkB family protein</fullName>
    </submittedName>
</protein>
<dbReference type="AlphaFoldDB" id="A0A9X2JN16"/>
<evidence type="ECO:0000256" key="1">
    <source>
        <dbReference type="ARBA" id="ARBA00004651"/>
    </source>
</evidence>
<organism evidence="7 8">
    <name type="scientific">Ligilactobacillus ubinensis</name>
    <dbReference type="NCBI Taxonomy" id="2876789"/>
    <lineage>
        <taxon>Bacteria</taxon>
        <taxon>Bacillati</taxon>
        <taxon>Bacillota</taxon>
        <taxon>Bacilli</taxon>
        <taxon>Lactobacillales</taxon>
        <taxon>Lactobacillaceae</taxon>
        <taxon>Ligilactobacillus</taxon>
    </lineage>
</organism>
<keyword evidence="4 6" id="KW-1133">Transmembrane helix</keyword>
<gene>
    <name evidence="7" type="ORF">LB941_11420</name>
</gene>
<reference evidence="7 8" key="1">
    <citation type="journal article" date="2023" name="Int. J. Syst. Evol. Microbiol.">
        <title>Ligilactobacillus ubinensis sp. nov., a novel species isolated from the wild ferment of a durian fruit (Durio zibethinus).</title>
        <authorList>
            <person name="Heng Y.C."/>
            <person name="Menon N."/>
            <person name="Chen B."/>
            <person name="Loo B.Z.L."/>
            <person name="Wong G.W.J."/>
            <person name="Lim A.C.H."/>
            <person name="Silvaraju S."/>
            <person name="Kittelmann S."/>
        </authorList>
    </citation>
    <scope>NUCLEOTIDE SEQUENCE [LARGE SCALE GENOMIC DNA]</scope>
    <source>
        <strain evidence="7 8">WILCCON 0076</strain>
    </source>
</reference>